<feature type="compositionally biased region" description="Polar residues" evidence="1">
    <location>
        <begin position="241"/>
        <end position="252"/>
    </location>
</feature>
<feature type="compositionally biased region" description="Basic and acidic residues" evidence="1">
    <location>
        <begin position="254"/>
        <end position="264"/>
    </location>
</feature>
<dbReference type="OrthoDB" id="3218228at2"/>
<gene>
    <name evidence="3" type="ORF">EAS64_39755</name>
</gene>
<dbReference type="SUPFAM" id="SSF56747">
    <property type="entry name" value="Prim-pol domain"/>
    <property type="match status" value="1"/>
</dbReference>
<feature type="domain" description="DNA primase/polymerase bifunctional N-terminal" evidence="2">
    <location>
        <begin position="8"/>
        <end position="158"/>
    </location>
</feature>
<protein>
    <recommendedName>
        <fullName evidence="2">DNA primase/polymerase bifunctional N-terminal domain-containing protein</fullName>
    </recommendedName>
</protein>
<dbReference type="RefSeq" id="WP_145861831.1">
    <property type="nucleotide sequence ID" value="NZ_RPFW01000010.1"/>
</dbReference>
<evidence type="ECO:0000313" key="3">
    <source>
        <dbReference type="EMBL" id="TVZ00184.1"/>
    </source>
</evidence>
<dbReference type="InterPro" id="IPR015330">
    <property type="entry name" value="DNA_primase/pol_bifunc_N"/>
</dbReference>
<proteinExistence type="predicted"/>
<dbReference type="Pfam" id="PF09250">
    <property type="entry name" value="Prim-Pol"/>
    <property type="match status" value="1"/>
</dbReference>
<dbReference type="AlphaFoldDB" id="A0A6P2BME4"/>
<organism evidence="3 4">
    <name type="scientific">Trebonia kvetii</name>
    <dbReference type="NCBI Taxonomy" id="2480626"/>
    <lineage>
        <taxon>Bacteria</taxon>
        <taxon>Bacillati</taxon>
        <taxon>Actinomycetota</taxon>
        <taxon>Actinomycetes</taxon>
        <taxon>Streptosporangiales</taxon>
        <taxon>Treboniaceae</taxon>
        <taxon>Trebonia</taxon>
    </lineage>
</organism>
<dbReference type="Proteomes" id="UP000460272">
    <property type="component" value="Unassembled WGS sequence"/>
</dbReference>
<dbReference type="SMART" id="SM00943">
    <property type="entry name" value="Prim-Pol"/>
    <property type="match status" value="1"/>
</dbReference>
<feature type="region of interest" description="Disordered" evidence="1">
    <location>
        <begin position="241"/>
        <end position="264"/>
    </location>
</feature>
<sequence length="264" mass="28530">MNRVLRQALACAERGWPVFPCLWNMKVPLTRHGYRDASTDPEQITDWFARDPHRNLAVATGAPGPDVLDIDHHGPAGNGFPALARLRDAGLLDQAAARIRTPSGGLHLYFTGTSQRTSHQPAAHIDFLAAGGYVLIPPSQVSGKPYIREEALGGHGVLDWDAAARLLEPARQHRPPAAQPDPGQQISALARWVAAQPEGNRNAGLYWAANRALESDRAADLSPLAAAARQAGLADQEITRTLNSARRTTQHTPEPPDHQPEGAR</sequence>
<evidence type="ECO:0000259" key="2">
    <source>
        <dbReference type="SMART" id="SM00943"/>
    </source>
</evidence>
<dbReference type="EMBL" id="RPFW01000010">
    <property type="protein sequence ID" value="TVZ00184.1"/>
    <property type="molecule type" value="Genomic_DNA"/>
</dbReference>
<comment type="caution">
    <text evidence="3">The sequence shown here is derived from an EMBL/GenBank/DDBJ whole genome shotgun (WGS) entry which is preliminary data.</text>
</comment>
<evidence type="ECO:0000313" key="4">
    <source>
        <dbReference type="Proteomes" id="UP000460272"/>
    </source>
</evidence>
<accession>A0A6P2BME4</accession>
<reference evidence="3 4" key="1">
    <citation type="submission" date="2018-11" db="EMBL/GenBank/DDBJ databases">
        <title>Trebonia kvetii gen.nov., sp.nov., a novel acidophilic actinobacterium, and proposal of the new actinobacterial family Treboniaceae fam. nov.</title>
        <authorList>
            <person name="Rapoport D."/>
            <person name="Sagova-Mareckova M."/>
            <person name="Sedlacek I."/>
            <person name="Provaznik J."/>
            <person name="Kralova S."/>
            <person name="Pavlinic D."/>
            <person name="Benes V."/>
            <person name="Kopecky J."/>
        </authorList>
    </citation>
    <scope>NUCLEOTIDE SEQUENCE [LARGE SCALE GENOMIC DNA]</scope>
    <source>
        <strain evidence="3 4">15Tr583</strain>
    </source>
</reference>
<keyword evidence="4" id="KW-1185">Reference proteome</keyword>
<name>A0A6P2BME4_9ACTN</name>
<dbReference type="CDD" id="cd04859">
    <property type="entry name" value="Prim_Pol"/>
    <property type="match status" value="1"/>
</dbReference>
<evidence type="ECO:0000256" key="1">
    <source>
        <dbReference type="SAM" id="MobiDB-lite"/>
    </source>
</evidence>